<name>A0A9X4XGW9_9BRAD</name>
<dbReference type="GO" id="GO:0003677">
    <property type="term" value="F:DNA binding"/>
    <property type="evidence" value="ECO:0007669"/>
    <property type="project" value="InterPro"/>
</dbReference>
<dbReference type="SUPFAM" id="SSF46785">
    <property type="entry name" value="Winged helix' DNA-binding domain"/>
    <property type="match status" value="1"/>
</dbReference>
<evidence type="ECO:0000259" key="1">
    <source>
        <dbReference type="PROSITE" id="PS51063"/>
    </source>
</evidence>
<dbReference type="RefSeq" id="WP_041751143.1">
    <property type="nucleotide sequence ID" value="NZ_WNKV01000001.1"/>
</dbReference>
<proteinExistence type="predicted"/>
<evidence type="ECO:0000313" key="2">
    <source>
        <dbReference type="EMBL" id="MTW14937.1"/>
    </source>
</evidence>
<reference evidence="2 3" key="1">
    <citation type="submission" date="2019-11" db="EMBL/GenBank/DDBJ databases">
        <title>Whole-genome sequence of Rhodoplanes serenus DSM 18633, type strain.</title>
        <authorList>
            <person name="Kyndt J.A."/>
            <person name="Meyer T.E."/>
        </authorList>
    </citation>
    <scope>NUCLEOTIDE SEQUENCE [LARGE SCALE GENOMIC DNA]</scope>
    <source>
        <strain evidence="2 3">DSM 18633</strain>
    </source>
</reference>
<dbReference type="GO" id="GO:0003700">
    <property type="term" value="F:DNA-binding transcription factor activity"/>
    <property type="evidence" value="ECO:0007669"/>
    <property type="project" value="InterPro"/>
</dbReference>
<gene>
    <name evidence="2" type="ORF">GJ689_01775</name>
</gene>
<feature type="domain" description="HTH crp-type" evidence="1">
    <location>
        <begin position="74"/>
        <end position="144"/>
    </location>
</feature>
<sequence length="163" mass="18679">MEFFFPGDFFACHTYGCADIVVEAICEGTVLGRYKRVDIERLTREDSNIARMLRHADVCAAFHMETHILNLWHQRSIDKLLAFLTQIQKRQRRNEFISLPMGRQDIADYLGLSVETVSRALTELKEHGILEFDGTRKLKIAPQAYDFLSLPTNANSNQLMTAA</sequence>
<evidence type="ECO:0000313" key="3">
    <source>
        <dbReference type="Proteomes" id="UP000438991"/>
    </source>
</evidence>
<dbReference type="PRINTS" id="PR00034">
    <property type="entry name" value="HTHCRP"/>
</dbReference>
<protein>
    <submittedName>
        <fullName evidence="2">Replication/maintenance protein</fullName>
    </submittedName>
</protein>
<accession>A0A9X4XGW9</accession>
<dbReference type="Proteomes" id="UP000438991">
    <property type="component" value="Unassembled WGS sequence"/>
</dbReference>
<dbReference type="InterPro" id="IPR018335">
    <property type="entry name" value="Tscrpt_reg_HTH_Crp-type_CS"/>
</dbReference>
<dbReference type="Gene3D" id="1.10.10.10">
    <property type="entry name" value="Winged helix-like DNA-binding domain superfamily/Winged helix DNA-binding domain"/>
    <property type="match status" value="1"/>
</dbReference>
<dbReference type="InterPro" id="IPR036390">
    <property type="entry name" value="WH_DNA-bd_sf"/>
</dbReference>
<dbReference type="CDD" id="cd00092">
    <property type="entry name" value="HTH_CRP"/>
    <property type="match status" value="1"/>
</dbReference>
<organism evidence="2 3">
    <name type="scientific">Rhodoplanes serenus</name>
    <dbReference type="NCBI Taxonomy" id="200615"/>
    <lineage>
        <taxon>Bacteria</taxon>
        <taxon>Pseudomonadati</taxon>
        <taxon>Pseudomonadota</taxon>
        <taxon>Alphaproteobacteria</taxon>
        <taxon>Hyphomicrobiales</taxon>
        <taxon>Nitrobacteraceae</taxon>
        <taxon>Rhodoplanes</taxon>
    </lineage>
</organism>
<dbReference type="InterPro" id="IPR036388">
    <property type="entry name" value="WH-like_DNA-bd_sf"/>
</dbReference>
<dbReference type="SMART" id="SM00419">
    <property type="entry name" value="HTH_CRP"/>
    <property type="match status" value="1"/>
</dbReference>
<dbReference type="AlphaFoldDB" id="A0A9X4XGW9"/>
<comment type="caution">
    <text evidence="2">The sequence shown here is derived from an EMBL/GenBank/DDBJ whole genome shotgun (WGS) entry which is preliminary data.</text>
</comment>
<dbReference type="PROSITE" id="PS00042">
    <property type="entry name" value="HTH_CRP_1"/>
    <property type="match status" value="1"/>
</dbReference>
<dbReference type="InterPro" id="IPR012318">
    <property type="entry name" value="HTH_CRP"/>
</dbReference>
<dbReference type="PROSITE" id="PS51063">
    <property type="entry name" value="HTH_CRP_2"/>
    <property type="match status" value="1"/>
</dbReference>
<dbReference type="Pfam" id="PF13545">
    <property type="entry name" value="HTH_Crp_2"/>
    <property type="match status" value="1"/>
</dbReference>
<dbReference type="EMBL" id="WNKV01000001">
    <property type="protein sequence ID" value="MTW14937.1"/>
    <property type="molecule type" value="Genomic_DNA"/>
</dbReference>